<evidence type="ECO:0000313" key="4">
    <source>
        <dbReference type="EMBL" id="KAI1695066.1"/>
    </source>
</evidence>
<protein>
    <submittedName>
        <fullName evidence="4">Trypsin domain-containing protein</fullName>
    </submittedName>
</protein>
<dbReference type="Pfam" id="PF00089">
    <property type="entry name" value="Trypsin"/>
    <property type="match status" value="1"/>
</dbReference>
<gene>
    <name evidence="4" type="ORF">DdX_19794</name>
</gene>
<name>A0AAD4MH75_9BILA</name>
<dbReference type="Proteomes" id="UP001201812">
    <property type="component" value="Unassembled WGS sequence"/>
</dbReference>
<proteinExistence type="inferred from homology"/>
<dbReference type="InterPro" id="IPR009003">
    <property type="entry name" value="Peptidase_S1_PA"/>
</dbReference>
<accession>A0AAD4MH75</accession>
<comment type="similarity">
    <text evidence="2">Belongs to the peptidase S1 family. CLIP subfamily.</text>
</comment>
<evidence type="ECO:0000256" key="1">
    <source>
        <dbReference type="ARBA" id="ARBA00023157"/>
    </source>
</evidence>
<evidence type="ECO:0000313" key="5">
    <source>
        <dbReference type="Proteomes" id="UP001201812"/>
    </source>
</evidence>
<dbReference type="InterPro" id="IPR001254">
    <property type="entry name" value="Trypsin_dom"/>
</dbReference>
<keyword evidence="1" id="KW-1015">Disulfide bond</keyword>
<dbReference type="Gene3D" id="2.40.10.10">
    <property type="entry name" value="Trypsin-like serine proteases"/>
    <property type="match status" value="2"/>
</dbReference>
<dbReference type="SUPFAM" id="SSF50494">
    <property type="entry name" value="Trypsin-like serine proteases"/>
    <property type="match status" value="1"/>
</dbReference>
<dbReference type="InterPro" id="IPR051487">
    <property type="entry name" value="Ser/Thr_Proteases_Immune/Dev"/>
</dbReference>
<dbReference type="EMBL" id="JAKKPZ010000446">
    <property type="protein sequence ID" value="KAI1695066.1"/>
    <property type="molecule type" value="Genomic_DNA"/>
</dbReference>
<dbReference type="GO" id="GO:0006508">
    <property type="term" value="P:proteolysis"/>
    <property type="evidence" value="ECO:0007669"/>
    <property type="project" value="InterPro"/>
</dbReference>
<dbReference type="PANTHER" id="PTHR24256">
    <property type="entry name" value="TRYPTASE-RELATED"/>
    <property type="match status" value="1"/>
</dbReference>
<keyword evidence="5" id="KW-1185">Reference proteome</keyword>
<feature type="domain" description="Peptidase S1" evidence="3">
    <location>
        <begin position="26"/>
        <end position="262"/>
    </location>
</feature>
<comment type="caution">
    <text evidence="4">The sequence shown here is derived from an EMBL/GenBank/DDBJ whole genome shotgun (WGS) entry which is preliminary data.</text>
</comment>
<dbReference type="PROSITE" id="PS50240">
    <property type="entry name" value="TRYPSIN_DOM"/>
    <property type="match status" value="1"/>
</dbReference>
<evidence type="ECO:0000259" key="3">
    <source>
        <dbReference type="PROSITE" id="PS50240"/>
    </source>
</evidence>
<dbReference type="InterPro" id="IPR043504">
    <property type="entry name" value="Peptidase_S1_PA_chymotrypsin"/>
</dbReference>
<dbReference type="SMART" id="SM00020">
    <property type="entry name" value="Tryp_SPc"/>
    <property type="match status" value="1"/>
</dbReference>
<sequence>MILKTYTKATKAAMKSCGKTWHKPHFTPGVNVENIRPHSTPWTVAFCVRKGGNYSALNCLEQGQGSIVGKRWVLSFSPLRDPGTNTMVKQKEIAYIKAGAFNLTAKELQSNVYKIKAIHSHPRAGFFKHKGYDIALYELETDVEFTDCVQPICLPEDDKWLKRVNGTVIHVIGWNHYKLTMNPALQQSYATVINWNLLPRVYFSVTKPLHYKMISGAQLVNNRNGTWFQYGIFAGSFIYNHQYYGNFGRVGSFCAWIKSMSRNEVQCQPE</sequence>
<dbReference type="AlphaFoldDB" id="A0AAD4MH75"/>
<evidence type="ECO:0000256" key="2">
    <source>
        <dbReference type="ARBA" id="ARBA00024195"/>
    </source>
</evidence>
<dbReference type="GO" id="GO:0004252">
    <property type="term" value="F:serine-type endopeptidase activity"/>
    <property type="evidence" value="ECO:0007669"/>
    <property type="project" value="InterPro"/>
</dbReference>
<organism evidence="4 5">
    <name type="scientific">Ditylenchus destructor</name>
    <dbReference type="NCBI Taxonomy" id="166010"/>
    <lineage>
        <taxon>Eukaryota</taxon>
        <taxon>Metazoa</taxon>
        <taxon>Ecdysozoa</taxon>
        <taxon>Nematoda</taxon>
        <taxon>Chromadorea</taxon>
        <taxon>Rhabditida</taxon>
        <taxon>Tylenchina</taxon>
        <taxon>Tylenchomorpha</taxon>
        <taxon>Sphaerularioidea</taxon>
        <taxon>Anguinidae</taxon>
        <taxon>Anguininae</taxon>
        <taxon>Ditylenchus</taxon>
    </lineage>
</organism>
<reference evidence="4" key="1">
    <citation type="submission" date="2022-01" db="EMBL/GenBank/DDBJ databases">
        <title>Genome Sequence Resource for Two Populations of Ditylenchus destructor, the Migratory Endoparasitic Phytonematode.</title>
        <authorList>
            <person name="Zhang H."/>
            <person name="Lin R."/>
            <person name="Xie B."/>
        </authorList>
    </citation>
    <scope>NUCLEOTIDE SEQUENCE</scope>
    <source>
        <strain evidence="4">BazhouSP</strain>
    </source>
</reference>